<dbReference type="Proteomes" id="UP000042054">
    <property type="component" value="Unassembled WGS sequence"/>
</dbReference>
<protein>
    <submittedName>
        <fullName evidence="1">Acetyltransferase domain-containing protein</fullName>
    </submittedName>
</protein>
<keyword evidence="1" id="KW-0808">Transferase</keyword>
<evidence type="ECO:0000313" key="1">
    <source>
        <dbReference type="EMBL" id="CQI92937.1"/>
    </source>
</evidence>
<dbReference type="Gene3D" id="2.60.20.10">
    <property type="entry name" value="Crystallins"/>
    <property type="match status" value="1"/>
</dbReference>
<dbReference type="EMBL" id="CTKE01000014">
    <property type="protein sequence ID" value="CQI92937.1"/>
    <property type="molecule type" value="Genomic_DNA"/>
</dbReference>
<dbReference type="AlphaFoldDB" id="A0A0U1HV10"/>
<reference evidence="1 2" key="1">
    <citation type="submission" date="2015-03" db="EMBL/GenBank/DDBJ databases">
        <authorList>
            <person name="Murphy D."/>
        </authorList>
    </citation>
    <scope>NUCLEOTIDE SEQUENCE [LARGE SCALE GENOMIC DNA]</scope>
    <source>
        <strain evidence="1 2">68/02</strain>
    </source>
</reference>
<dbReference type="STRING" id="29485.CH64_1452"/>
<proteinExistence type="predicted"/>
<accession>A0A0U1HV10</accession>
<name>A0A0U1HV10_YERRO</name>
<gene>
    <name evidence="1" type="ORF">ERS008555_02785</name>
</gene>
<dbReference type="RefSeq" id="WP_050535170.1">
    <property type="nucleotide sequence ID" value="NZ_CTKE01000014.1"/>
</dbReference>
<organism evidence="1 2">
    <name type="scientific">Yersinia rohdei</name>
    <dbReference type="NCBI Taxonomy" id="29485"/>
    <lineage>
        <taxon>Bacteria</taxon>
        <taxon>Pseudomonadati</taxon>
        <taxon>Pseudomonadota</taxon>
        <taxon>Gammaproteobacteria</taxon>
        <taxon>Enterobacterales</taxon>
        <taxon>Yersiniaceae</taxon>
        <taxon>Yersinia</taxon>
    </lineage>
</organism>
<dbReference type="SUPFAM" id="SSF49695">
    <property type="entry name" value="gamma-Crystallin-like"/>
    <property type="match status" value="1"/>
</dbReference>
<sequence>MNRNCNIGKLCYVVIFISFNVMSDSFHAENVCFYSGDNYTEKGDSRKFCVPIYTEDEWLFRQWNNNISSIKIPPHIRVDIFSDFSFTGQSASLYQDTNSADLRANGLIANISSYRVLPKNLYPDDKRISFKYNSNLFSEKYFGYNYYASRGHSIILTRKKTPIDIDGQSSSIFYSHSGQIMTAFSGEGFDRNIYCLHPESLRKGGRAADVGFTYCDIANPGQSWLPKKINEKFVLVNQGTETNLSLDNNGFYIDLTLVNNSANHLPGRNRQYHQPTSHMNADSIWFDEEYIENLKSSAVRPFLQYKETLEVVDELEYRDVVVQHLNEPDDINLYLGGKGYEEDIYYNAENNYLIAYNKLSDGRALTEASCLSLINIGLAPYSSVFFTYSRSSYSDYSIGYRCDNATSYHMHSHRWYFITDSEHRYLVNGHENKVLHFYLNDKPQKMNFRGVLTGPKLGERIGKVINFSERNSQDAIFINNQGLRYALDVEAGVCGLTGASSGHGTYCGALNTSWSATDAKVQSSHLHHFYIPWLLAQIVTKLQEGAGADETDAFLQKIEVLQKQVEKNSQPPADNKILRQTKVLLIEFLHTYNLIKYTEIWHQVAYVLNRVDAFLEQDKI</sequence>
<dbReference type="GO" id="GO:0016740">
    <property type="term" value="F:transferase activity"/>
    <property type="evidence" value="ECO:0007669"/>
    <property type="project" value="UniProtKB-KW"/>
</dbReference>
<evidence type="ECO:0000313" key="2">
    <source>
        <dbReference type="Proteomes" id="UP000042054"/>
    </source>
</evidence>
<dbReference type="InterPro" id="IPR011024">
    <property type="entry name" value="G_crystallin-like"/>
</dbReference>